<dbReference type="InterPro" id="IPR001387">
    <property type="entry name" value="Cro/C1-type_HTH"/>
</dbReference>
<dbReference type="CDD" id="cd00093">
    <property type="entry name" value="HTH_XRE"/>
    <property type="match status" value="1"/>
</dbReference>
<comment type="caution">
    <text evidence="2">The sequence shown here is derived from an EMBL/GenBank/DDBJ whole genome shotgun (WGS) entry which is preliminary data.</text>
</comment>
<organism evidence="2 3">
    <name type="scientific">Commensalibacter nepenthis</name>
    <dbReference type="NCBI Taxonomy" id="3043872"/>
    <lineage>
        <taxon>Bacteria</taxon>
        <taxon>Pseudomonadati</taxon>
        <taxon>Pseudomonadota</taxon>
        <taxon>Alphaproteobacteria</taxon>
        <taxon>Acetobacterales</taxon>
        <taxon>Acetobacteraceae</taxon>
    </lineage>
</organism>
<accession>A0ABT6QAR9</accession>
<dbReference type="RefSeq" id="WP_281463545.1">
    <property type="nucleotide sequence ID" value="NZ_JASBAN010000003.1"/>
</dbReference>
<name>A0ABT6QAR9_9PROT</name>
<dbReference type="EMBL" id="JASBAN010000003">
    <property type="protein sequence ID" value="MDI2113894.1"/>
    <property type="molecule type" value="Genomic_DNA"/>
</dbReference>
<evidence type="ECO:0000313" key="2">
    <source>
        <dbReference type="EMBL" id="MDI2113894.1"/>
    </source>
</evidence>
<dbReference type="SUPFAM" id="SSF47413">
    <property type="entry name" value="lambda repressor-like DNA-binding domains"/>
    <property type="match status" value="1"/>
</dbReference>
<gene>
    <name evidence="2" type="ORF">QJV33_11500</name>
</gene>
<dbReference type="InterPro" id="IPR010982">
    <property type="entry name" value="Lambda_DNA-bd_dom_sf"/>
</dbReference>
<feature type="domain" description="HTH cro/C1-type" evidence="1">
    <location>
        <begin position="22"/>
        <end position="72"/>
    </location>
</feature>
<dbReference type="PROSITE" id="PS50943">
    <property type="entry name" value="HTH_CROC1"/>
    <property type="match status" value="1"/>
</dbReference>
<proteinExistence type="predicted"/>
<protein>
    <submittedName>
        <fullName evidence="2">Helix-turn-helix transcriptional regulator</fullName>
    </submittedName>
</protein>
<reference evidence="2" key="1">
    <citation type="submission" date="2023-05" db="EMBL/GenBank/DDBJ databases">
        <title>Whole genome sequence of Commensalibacter sp.</title>
        <authorList>
            <person name="Charoenyingcharoen P."/>
            <person name="Yukphan P."/>
        </authorList>
    </citation>
    <scope>NUCLEOTIDE SEQUENCE</scope>
    <source>
        <strain evidence="2">TBRC 10068</strain>
    </source>
</reference>
<evidence type="ECO:0000259" key="1">
    <source>
        <dbReference type="PROSITE" id="PS50943"/>
    </source>
</evidence>
<sequence length="97" mass="11246">MKQAPSYALFTYAYNFRRFRINMLGVSQAQVAAKCKTSKSFISQVERAEVGISINKAEEFSVLLFNKTLEEMLKDKPKDFRTVQEKLPTGRTDRFKK</sequence>
<dbReference type="Proteomes" id="UP001431775">
    <property type="component" value="Unassembled WGS sequence"/>
</dbReference>
<keyword evidence="3" id="KW-1185">Reference proteome</keyword>
<dbReference type="SMART" id="SM00530">
    <property type="entry name" value="HTH_XRE"/>
    <property type="match status" value="1"/>
</dbReference>
<evidence type="ECO:0000313" key="3">
    <source>
        <dbReference type="Proteomes" id="UP001431775"/>
    </source>
</evidence>
<dbReference type="Gene3D" id="1.10.260.40">
    <property type="entry name" value="lambda repressor-like DNA-binding domains"/>
    <property type="match status" value="1"/>
</dbReference>
<dbReference type="Pfam" id="PF01381">
    <property type="entry name" value="HTH_3"/>
    <property type="match status" value="1"/>
</dbReference>